<evidence type="ECO:0000256" key="7">
    <source>
        <dbReference type="RuleBase" id="RU361199"/>
    </source>
</evidence>
<dbReference type="InterPro" id="IPR037094">
    <property type="entry name" value="Glyco_hydro_38_cen_sf"/>
</dbReference>
<dbReference type="SMART" id="SM00872">
    <property type="entry name" value="Alpha-mann_mid"/>
    <property type="match status" value="1"/>
</dbReference>
<dbReference type="SUPFAM" id="SSF74650">
    <property type="entry name" value="Galactose mutarotase-like"/>
    <property type="match status" value="1"/>
</dbReference>
<evidence type="ECO:0000256" key="6">
    <source>
        <dbReference type="ARBA" id="ARBA00023295"/>
    </source>
</evidence>
<dbReference type="Pfam" id="PF01074">
    <property type="entry name" value="Glyco_hydro_38N"/>
    <property type="match status" value="1"/>
</dbReference>
<dbReference type="InterPro" id="IPR028995">
    <property type="entry name" value="Glyco_hydro_57/38_cen_sf"/>
</dbReference>
<dbReference type="EC" id="3.2.1.-" evidence="7"/>
<dbReference type="GO" id="GO:0006491">
    <property type="term" value="P:N-glycan processing"/>
    <property type="evidence" value="ECO:0000318"/>
    <property type="project" value="GO_Central"/>
</dbReference>
<dbReference type="Proteomes" id="UP000054558">
    <property type="component" value="Unassembled WGS sequence"/>
</dbReference>
<feature type="transmembrane region" description="Helical" evidence="9">
    <location>
        <begin position="20"/>
        <end position="38"/>
    </location>
</feature>
<accession>A0A1Y1HIH9</accession>
<dbReference type="SUPFAM" id="SSF88688">
    <property type="entry name" value="Families 57/38 glycoside transferase middle domain"/>
    <property type="match status" value="1"/>
</dbReference>
<evidence type="ECO:0000256" key="4">
    <source>
        <dbReference type="ARBA" id="ARBA00022833"/>
    </source>
</evidence>
<sequence length="1266" mass="140832">MAVPGRGNGLRSRPRGFGRLLVVAGLFLLVPIFTFVAIELAGELRTSPLPHLHDFYHGFTEGEESDPFPHGEKLQVQDGALESPIGGDAAPKLKNKVGDVPEFAFQQIGGLGELVKEQYNDLMRDRPATRTAVDAQEPGCTFALGVDRTENITTKRLYDEIAFKNEEGGVWRQGWPITYKGSEWDKRKLRVFVVPHSHNDPGWIRTVEEYYNERTFNILNVIVQALKADSRRKFIWEEMSYLSMWWSDGRVTQAQRDDFTWLVQTGQLEIVGGGWVMNDEANAHHFAIVDQMIEGHAWIANHLGPAALPRTAWAIDPFGHSPSMAYINKRAGFESMLIQRTHYEVKKKLALTRDLEFVWRQAWDPAETTDIVTHMMPFYSYDVPHTCGPDPAVCCQFDFLRLPRSGSTISCPWNIAPEEVNEHNVKERAELILDQWRKKSMLFRTNAVLIPLGDDFRYQSQLEAELQYNNYQAIFDHINRQADLHVEAQWGTLRDYFQALREELAADSPLDVPMQSDTLLPAPGSLSVLSGDFFTYADRMQDYWSGYYVSRPFYKSVDRVLEETLRAAEILFTLSAPQCARGSLDPLHAHLVRARRSLAVFQHHDGVTGTAKDHVAADYGEKMHVALKGLQTLMAALLPLRLAPAGTLSLCRPDLESLFFIPEESRSAHHLLPKKRPVDVSRLGSRLVRIVLYNTLGEFTDQVFSTLVRLSSEDVCVLDGDKRPVDSQISPVWDVSGGGGLHRLHWRAQLPGLSLQTFFLAKGAANCRPAQRATVQVFNQEPGFECPAPYGCSAPRSLEYTISNEQLSVTVETVKGLVTHVTAPSPGVTSGQVTLIDEEFDAYYTQESGAYLFLPIGEAEEIVVAGGQVLVTEGPLFKEIHSKFRTTFPDRHPVVRSARLYAGRTVQGSLVEMHHHVAIGDAAFDDREFIVRYRTDVESGPVFHSDLNGLQMARRETFSKIPLQGNYYPMPALAFLQDSTRRFSVHTRQAVGVASLKPGWLEMMIDRRLVQDDNRGLGQGVTDNHPNEVVFHLTVEANVSLTGPLPQPWHPSLLSHRVTNRLAHTVHAFVGPPEDSEASEIGSKYNALPTCLPSDLEILNLKSMRPTKEAKTSVPGAALLLHRRGYDCSYGLGSLVGVADKPAKVVGADGLFQLDAMFAGFETKRVTRTSLTLMHDQPLEAGAGFGKTVARLLLGGGGEDDADVASAQGLSSRQDEQGREGTHRRSLQRVLGEGGSEDAVPGWGGSVRIGPMEIAAFKLNLVPRTS</sequence>
<evidence type="ECO:0000313" key="12">
    <source>
        <dbReference type="Proteomes" id="UP000054558"/>
    </source>
</evidence>
<keyword evidence="9" id="KW-1133">Transmembrane helix</keyword>
<evidence type="ECO:0000256" key="2">
    <source>
        <dbReference type="ARBA" id="ARBA00022723"/>
    </source>
</evidence>
<dbReference type="STRING" id="105231.A0A1Y1HIH9"/>
<protein>
    <recommendedName>
        <fullName evidence="7">Alpha-mannosidase</fullName>
        <ecNumber evidence="7">3.2.1.-</ecNumber>
    </recommendedName>
</protein>
<dbReference type="InterPro" id="IPR013780">
    <property type="entry name" value="Glyco_hydro_b"/>
</dbReference>
<dbReference type="GO" id="GO:0006013">
    <property type="term" value="P:mannose metabolic process"/>
    <property type="evidence" value="ECO:0007669"/>
    <property type="project" value="InterPro"/>
</dbReference>
<dbReference type="OrthoDB" id="10261055at2759"/>
<evidence type="ECO:0000256" key="1">
    <source>
        <dbReference type="ARBA" id="ARBA00009792"/>
    </source>
</evidence>
<dbReference type="InterPro" id="IPR027291">
    <property type="entry name" value="Glyco_hydro_38_N_sf"/>
</dbReference>
<organism evidence="11 12">
    <name type="scientific">Klebsormidium nitens</name>
    <name type="common">Green alga</name>
    <name type="synonym">Ulothrix nitens</name>
    <dbReference type="NCBI Taxonomy" id="105231"/>
    <lineage>
        <taxon>Eukaryota</taxon>
        <taxon>Viridiplantae</taxon>
        <taxon>Streptophyta</taxon>
        <taxon>Klebsormidiophyceae</taxon>
        <taxon>Klebsormidiales</taxon>
        <taxon>Klebsormidiaceae</taxon>
        <taxon>Klebsormidium</taxon>
    </lineage>
</organism>
<evidence type="ECO:0000256" key="8">
    <source>
        <dbReference type="SAM" id="MobiDB-lite"/>
    </source>
</evidence>
<dbReference type="GO" id="GO:0000139">
    <property type="term" value="C:Golgi membrane"/>
    <property type="evidence" value="ECO:0000318"/>
    <property type="project" value="GO_Central"/>
</dbReference>
<proteinExistence type="inferred from homology"/>
<evidence type="ECO:0000256" key="5">
    <source>
        <dbReference type="ARBA" id="ARBA00023157"/>
    </source>
</evidence>
<dbReference type="FunFam" id="2.70.98.30:FF:000007">
    <property type="entry name" value="Alpha-mannosidase"/>
    <property type="match status" value="1"/>
</dbReference>
<dbReference type="Gene3D" id="2.60.40.1180">
    <property type="entry name" value="Golgi alpha-mannosidase II"/>
    <property type="match status" value="1"/>
</dbReference>
<dbReference type="Pfam" id="PF07748">
    <property type="entry name" value="Glyco_hydro_38C"/>
    <property type="match status" value="1"/>
</dbReference>
<dbReference type="FunFam" id="3.20.110.10:FF:000003">
    <property type="entry name" value="Alpha-mannosidase"/>
    <property type="match status" value="1"/>
</dbReference>
<dbReference type="InterPro" id="IPR015341">
    <property type="entry name" value="Glyco_hydro_38_cen"/>
</dbReference>
<keyword evidence="5" id="KW-1015">Disulfide bond</keyword>
<keyword evidence="6 7" id="KW-0326">Glycosidase</keyword>
<evidence type="ECO:0000313" key="11">
    <source>
        <dbReference type="EMBL" id="GAQ77673.1"/>
    </source>
</evidence>
<dbReference type="GO" id="GO:0046872">
    <property type="term" value="F:metal ion binding"/>
    <property type="evidence" value="ECO:0007669"/>
    <property type="project" value="UniProtKB-KW"/>
</dbReference>
<dbReference type="InterPro" id="IPR011330">
    <property type="entry name" value="Glyco_hydro/deAcase_b/a-brl"/>
</dbReference>
<dbReference type="GO" id="GO:0004559">
    <property type="term" value="F:alpha-mannosidase activity"/>
    <property type="evidence" value="ECO:0000318"/>
    <property type="project" value="GO_Central"/>
</dbReference>
<comment type="cofactor">
    <cofactor evidence="7">
        <name>Zn(2+)</name>
        <dbReference type="ChEBI" id="CHEBI:29105"/>
    </cofactor>
    <text evidence="7">Binds 1 zinc ion per subunit.</text>
</comment>
<keyword evidence="2 7" id="KW-0479">Metal-binding</keyword>
<dbReference type="PANTHER" id="PTHR11607">
    <property type="entry name" value="ALPHA-MANNOSIDASE"/>
    <property type="match status" value="1"/>
</dbReference>
<dbReference type="InterPro" id="IPR011682">
    <property type="entry name" value="Glyco_hydro_38_C"/>
</dbReference>
<feature type="compositionally biased region" description="Basic and acidic residues" evidence="8">
    <location>
        <begin position="1213"/>
        <end position="1223"/>
    </location>
</feature>
<keyword evidence="12" id="KW-1185">Reference proteome</keyword>
<dbReference type="FunFam" id="1.20.1270.50:FF:000001">
    <property type="entry name" value="Alpha-mannosidase"/>
    <property type="match status" value="1"/>
</dbReference>
<name>A0A1Y1HIH9_KLENI</name>
<dbReference type="GO" id="GO:0030246">
    <property type="term" value="F:carbohydrate binding"/>
    <property type="evidence" value="ECO:0007669"/>
    <property type="project" value="InterPro"/>
</dbReference>
<dbReference type="InterPro" id="IPR050843">
    <property type="entry name" value="Glycosyl_Hydrlase_38"/>
</dbReference>
<dbReference type="Pfam" id="PF09261">
    <property type="entry name" value="Alpha-mann_mid"/>
    <property type="match status" value="1"/>
</dbReference>
<dbReference type="OMA" id="CPWGQHP"/>
<dbReference type="AlphaFoldDB" id="A0A1Y1HIH9"/>
<keyword evidence="9" id="KW-0812">Transmembrane</keyword>
<keyword evidence="9" id="KW-0472">Membrane</keyword>
<comment type="similarity">
    <text evidence="1 7">Belongs to the glycosyl hydrolase 38 family.</text>
</comment>
<dbReference type="PANTHER" id="PTHR11607:SF3">
    <property type="entry name" value="LYSOSOMAL ALPHA-MANNOSIDASE"/>
    <property type="match status" value="1"/>
</dbReference>
<keyword evidence="3 7" id="KW-0378">Hydrolase</keyword>
<dbReference type="SUPFAM" id="SSF88713">
    <property type="entry name" value="Glycoside hydrolase/deacetylase"/>
    <property type="match status" value="1"/>
</dbReference>
<reference evidence="11 12" key="1">
    <citation type="journal article" date="2014" name="Nat. Commun.">
        <title>Klebsormidium flaccidum genome reveals primary factors for plant terrestrial adaptation.</title>
        <authorList>
            <person name="Hori K."/>
            <person name="Maruyama F."/>
            <person name="Fujisawa T."/>
            <person name="Togashi T."/>
            <person name="Yamamoto N."/>
            <person name="Seo M."/>
            <person name="Sato S."/>
            <person name="Yamada T."/>
            <person name="Mori H."/>
            <person name="Tajima N."/>
            <person name="Moriyama T."/>
            <person name="Ikeuchi M."/>
            <person name="Watanabe M."/>
            <person name="Wada H."/>
            <person name="Kobayashi K."/>
            <person name="Saito M."/>
            <person name="Masuda T."/>
            <person name="Sasaki-Sekimoto Y."/>
            <person name="Mashiguchi K."/>
            <person name="Awai K."/>
            <person name="Shimojima M."/>
            <person name="Masuda S."/>
            <person name="Iwai M."/>
            <person name="Nobusawa T."/>
            <person name="Narise T."/>
            <person name="Kondo S."/>
            <person name="Saito H."/>
            <person name="Sato R."/>
            <person name="Murakawa M."/>
            <person name="Ihara Y."/>
            <person name="Oshima-Yamada Y."/>
            <person name="Ohtaka K."/>
            <person name="Satoh M."/>
            <person name="Sonobe K."/>
            <person name="Ishii M."/>
            <person name="Ohtani R."/>
            <person name="Kanamori-Sato M."/>
            <person name="Honoki R."/>
            <person name="Miyazaki D."/>
            <person name="Mochizuki H."/>
            <person name="Umetsu J."/>
            <person name="Higashi K."/>
            <person name="Shibata D."/>
            <person name="Kamiya Y."/>
            <person name="Sato N."/>
            <person name="Nakamura Y."/>
            <person name="Tabata S."/>
            <person name="Ida S."/>
            <person name="Kurokawa K."/>
            <person name="Ohta H."/>
        </authorList>
    </citation>
    <scope>NUCLEOTIDE SEQUENCE [LARGE SCALE GENOMIC DNA]</scope>
    <source>
        <strain evidence="11 12">NIES-2285</strain>
    </source>
</reference>
<dbReference type="Gene3D" id="3.20.110.10">
    <property type="entry name" value="Glycoside hydrolase 38, N terminal domain"/>
    <property type="match status" value="1"/>
</dbReference>
<feature type="domain" description="Glycoside hydrolase family 38 central" evidence="10">
    <location>
        <begin position="542"/>
        <end position="623"/>
    </location>
</feature>
<keyword evidence="4 7" id="KW-0862">Zinc</keyword>
<dbReference type="Gene3D" id="2.70.98.30">
    <property type="entry name" value="Golgi alpha-mannosidase II, domain 4"/>
    <property type="match status" value="1"/>
</dbReference>
<evidence type="ECO:0000256" key="3">
    <source>
        <dbReference type="ARBA" id="ARBA00022801"/>
    </source>
</evidence>
<evidence type="ECO:0000256" key="9">
    <source>
        <dbReference type="SAM" id="Phobius"/>
    </source>
</evidence>
<dbReference type="InterPro" id="IPR000602">
    <property type="entry name" value="Glyco_hydro_38_N"/>
</dbReference>
<gene>
    <name evidence="11" type="ORF">KFL_000020350</name>
</gene>
<dbReference type="InterPro" id="IPR011013">
    <property type="entry name" value="Gal_mutarotase_sf_dom"/>
</dbReference>
<evidence type="ECO:0000259" key="10">
    <source>
        <dbReference type="SMART" id="SM00872"/>
    </source>
</evidence>
<dbReference type="Gene3D" id="1.20.1270.50">
    <property type="entry name" value="Glycoside hydrolase family 38, central domain"/>
    <property type="match status" value="1"/>
</dbReference>
<feature type="region of interest" description="Disordered" evidence="8">
    <location>
        <begin position="1207"/>
        <end position="1244"/>
    </location>
</feature>
<dbReference type="CDD" id="cd10809">
    <property type="entry name" value="GH38N_AMII_GMII_SfManIII_like"/>
    <property type="match status" value="1"/>
</dbReference>
<dbReference type="EMBL" id="DF236951">
    <property type="protein sequence ID" value="GAQ77673.1"/>
    <property type="molecule type" value="Genomic_DNA"/>
</dbReference>